<dbReference type="KEGG" id="fya:KMW28_22690"/>
<dbReference type="RefSeq" id="WP_169662099.1">
    <property type="nucleotide sequence ID" value="NZ_CP076133.1"/>
</dbReference>
<evidence type="ECO:0000313" key="2">
    <source>
        <dbReference type="Proteomes" id="UP000678679"/>
    </source>
</evidence>
<name>A0AAX1NCM8_9BACT</name>
<gene>
    <name evidence="1" type="ORF">KMW28_22690</name>
</gene>
<proteinExistence type="predicted"/>
<dbReference type="Proteomes" id="UP000678679">
    <property type="component" value="Chromosome 2"/>
</dbReference>
<dbReference type="EMBL" id="CP076133">
    <property type="protein sequence ID" value="QWG05232.1"/>
    <property type="molecule type" value="Genomic_DNA"/>
</dbReference>
<dbReference type="PROSITE" id="PS51257">
    <property type="entry name" value="PROKAR_LIPOPROTEIN"/>
    <property type="match status" value="1"/>
</dbReference>
<evidence type="ECO:0000313" key="1">
    <source>
        <dbReference type="EMBL" id="QWG05232.1"/>
    </source>
</evidence>
<protein>
    <recommendedName>
        <fullName evidence="3">Lipoprotein</fullName>
    </recommendedName>
</protein>
<accession>A0AAX1NCM8</accession>
<dbReference type="AlphaFoldDB" id="A0AAX1NCM8"/>
<organism evidence="1 2">
    <name type="scientific">Flammeovirga yaeyamensis</name>
    <dbReference type="NCBI Taxonomy" id="367791"/>
    <lineage>
        <taxon>Bacteria</taxon>
        <taxon>Pseudomonadati</taxon>
        <taxon>Bacteroidota</taxon>
        <taxon>Cytophagia</taxon>
        <taxon>Cytophagales</taxon>
        <taxon>Flammeovirgaceae</taxon>
        <taxon>Flammeovirga</taxon>
    </lineage>
</organism>
<dbReference type="Gene3D" id="2.60.40.2340">
    <property type="match status" value="1"/>
</dbReference>
<keyword evidence="2" id="KW-1185">Reference proteome</keyword>
<evidence type="ECO:0008006" key="3">
    <source>
        <dbReference type="Google" id="ProtNLM"/>
    </source>
</evidence>
<sequence length="267" mass="30429">MKKLFIILISIFGLSACIKNDVPFPYVFGEIFSLTIEGQNGHSSISTENQTVEIIVPFGTDKSQLSIADFEITEGATCSPDINEVEDFSSPVKLTISTYQDYEWTVTVIEDDFEIDFHQFKIKGQTSSEIEIDRRRIEVIIPDSLEIKNLSVISFDYAPKEIIVSPNPSEVHDFSSPVSFFFDDIEWIVEVQYEDDEIEEEIDGNQILYSDFQKWYYGGRKANESSDKRKFYLPGENFDDTPWRTGDVGAADLFLPASVKTVKSLSR</sequence>
<reference evidence="1 2" key="1">
    <citation type="submission" date="2021-05" db="EMBL/GenBank/DDBJ databases">
        <title>Comparative genomic studies on the polysaccharide-degrading batcterial strains of the Flammeovirga genus.</title>
        <authorList>
            <person name="Zewei F."/>
            <person name="Zheng Z."/>
            <person name="Yu L."/>
            <person name="Ruyue G."/>
            <person name="Yanhong M."/>
            <person name="Yuanyuan C."/>
            <person name="Jingyan G."/>
            <person name="Wenjun H."/>
        </authorList>
    </citation>
    <scope>NUCLEOTIDE SEQUENCE [LARGE SCALE GENOMIC DNA]</scope>
    <source>
        <strain evidence="1 2">NBRC:100898</strain>
    </source>
</reference>